<dbReference type="EMBL" id="EQ976918">
    <property type="protein sequence ID" value="EEF26594.1"/>
    <property type="molecule type" value="Genomic_DNA"/>
</dbReference>
<protein>
    <submittedName>
        <fullName evidence="2">Uncharacterized protein</fullName>
    </submittedName>
</protein>
<evidence type="ECO:0000313" key="3">
    <source>
        <dbReference type="Proteomes" id="UP000008311"/>
    </source>
</evidence>
<accession>B9TC20</accession>
<keyword evidence="3" id="KW-1185">Reference proteome</keyword>
<proteinExistence type="predicted"/>
<reference evidence="3" key="1">
    <citation type="journal article" date="2010" name="Nat. Biotechnol.">
        <title>Draft genome sequence of the oilseed species Ricinus communis.</title>
        <authorList>
            <person name="Chan A.P."/>
            <person name="Crabtree J."/>
            <person name="Zhao Q."/>
            <person name="Lorenzi H."/>
            <person name="Orvis J."/>
            <person name="Puiu D."/>
            <person name="Melake-Berhan A."/>
            <person name="Jones K.M."/>
            <person name="Redman J."/>
            <person name="Chen G."/>
            <person name="Cahoon E.B."/>
            <person name="Gedil M."/>
            <person name="Stanke M."/>
            <person name="Haas B.J."/>
            <person name="Wortman J.R."/>
            <person name="Fraser-Liggett C.M."/>
            <person name="Ravel J."/>
            <person name="Rabinowicz P.D."/>
        </authorList>
    </citation>
    <scope>NUCLEOTIDE SEQUENCE [LARGE SCALE GENOMIC DNA]</scope>
    <source>
        <strain evidence="3">cv. Hale</strain>
    </source>
</reference>
<gene>
    <name evidence="2" type="ORF">RCOM_2008600</name>
</gene>
<feature type="region of interest" description="Disordered" evidence="1">
    <location>
        <begin position="1"/>
        <end position="50"/>
    </location>
</feature>
<dbReference type="Proteomes" id="UP000008311">
    <property type="component" value="Unassembled WGS sequence"/>
</dbReference>
<organism evidence="2 3">
    <name type="scientific">Ricinus communis</name>
    <name type="common">Castor bean</name>
    <dbReference type="NCBI Taxonomy" id="3988"/>
    <lineage>
        <taxon>Eukaryota</taxon>
        <taxon>Viridiplantae</taxon>
        <taxon>Streptophyta</taxon>
        <taxon>Embryophyta</taxon>
        <taxon>Tracheophyta</taxon>
        <taxon>Spermatophyta</taxon>
        <taxon>Magnoliopsida</taxon>
        <taxon>eudicotyledons</taxon>
        <taxon>Gunneridae</taxon>
        <taxon>Pentapetalae</taxon>
        <taxon>rosids</taxon>
        <taxon>fabids</taxon>
        <taxon>Malpighiales</taxon>
        <taxon>Euphorbiaceae</taxon>
        <taxon>Acalyphoideae</taxon>
        <taxon>Acalypheae</taxon>
        <taxon>Ricinus</taxon>
    </lineage>
</organism>
<sequence>MEELVESDRWEEDDSYPPVFLRGEERGPSSNPLIAINPTPLERLSEGTTL</sequence>
<evidence type="ECO:0000256" key="1">
    <source>
        <dbReference type="SAM" id="MobiDB-lite"/>
    </source>
</evidence>
<evidence type="ECO:0000313" key="2">
    <source>
        <dbReference type="EMBL" id="EEF26594.1"/>
    </source>
</evidence>
<dbReference type="AlphaFoldDB" id="B9TC20"/>
<name>B9TC20_RICCO</name>
<feature type="compositionally biased region" description="Acidic residues" evidence="1">
    <location>
        <begin position="1"/>
        <end position="15"/>
    </location>
</feature>
<dbReference type="InParanoid" id="B9TC20"/>